<dbReference type="Proteomes" id="UP000251314">
    <property type="component" value="Unassembled WGS sequence"/>
</dbReference>
<keyword evidence="3" id="KW-1185">Reference proteome</keyword>
<dbReference type="Proteomes" id="UP000688947">
    <property type="component" value="Unassembled WGS sequence"/>
</dbReference>
<dbReference type="AlphaFoldDB" id="A0A329RBC0"/>
<dbReference type="OrthoDB" id="125347at2759"/>
<comment type="caution">
    <text evidence="2">The sequence shown here is derived from an EMBL/GenBank/DDBJ whole genome shotgun (WGS) entry which is preliminary data.</text>
</comment>
<organism evidence="2 3">
    <name type="scientific">Phytophthora cactorum</name>
    <dbReference type="NCBI Taxonomy" id="29920"/>
    <lineage>
        <taxon>Eukaryota</taxon>
        <taxon>Sar</taxon>
        <taxon>Stramenopiles</taxon>
        <taxon>Oomycota</taxon>
        <taxon>Peronosporomycetes</taxon>
        <taxon>Peronosporales</taxon>
        <taxon>Peronosporaceae</taxon>
        <taxon>Phytophthora</taxon>
    </lineage>
</organism>
<sequence length="92" mass="10857">MRLDEKFTKASHPKWLRSYAKGKKSEDNTYAALIKLLRRFTSRTGFSQRTSHSGDRYDFSAGFWEKYGHYAPSDIYNVDETGIWYDIPPKRI</sequence>
<reference evidence="2 3" key="1">
    <citation type="submission" date="2018-01" db="EMBL/GenBank/DDBJ databases">
        <title>Draft genome of the strawberry crown rot pathogen Phytophthora cactorum.</title>
        <authorList>
            <person name="Armitage A.D."/>
            <person name="Lysoe E."/>
            <person name="Nellist C.F."/>
            <person name="Harrison R.J."/>
            <person name="Brurberg M.B."/>
        </authorList>
    </citation>
    <scope>NUCLEOTIDE SEQUENCE [LARGE SCALE GENOMIC DNA]</scope>
    <source>
        <strain evidence="2 3">10300</strain>
    </source>
</reference>
<gene>
    <name evidence="1" type="ORF">JG687_00018559</name>
    <name evidence="2" type="ORF">PC110_g21817</name>
</gene>
<accession>A0A329RBC0</accession>
<evidence type="ECO:0000313" key="2">
    <source>
        <dbReference type="EMBL" id="RAW21740.1"/>
    </source>
</evidence>
<reference evidence="1" key="2">
    <citation type="submission" date="2021-01" db="EMBL/GenBank/DDBJ databases">
        <title>Phytophthora aleatoria, a newly-described species from Pinus radiata is distinct from Phytophthora cactorum isolates based on comparative genomics.</title>
        <authorList>
            <person name="Mcdougal R."/>
            <person name="Panda P."/>
            <person name="Williams N."/>
            <person name="Studholme D.J."/>
        </authorList>
    </citation>
    <scope>NUCLEOTIDE SEQUENCE</scope>
    <source>
        <strain evidence="1">NZFS 3830</strain>
    </source>
</reference>
<evidence type="ECO:0000313" key="1">
    <source>
        <dbReference type="EMBL" id="KAG6943284.1"/>
    </source>
</evidence>
<dbReference type="VEuPathDB" id="FungiDB:PC110_g21817"/>
<evidence type="ECO:0000313" key="3">
    <source>
        <dbReference type="Proteomes" id="UP000251314"/>
    </source>
</evidence>
<dbReference type="EMBL" id="JAENGZ010002617">
    <property type="protein sequence ID" value="KAG6943284.1"/>
    <property type="molecule type" value="Genomic_DNA"/>
</dbReference>
<name>A0A329RBC0_9STRA</name>
<proteinExistence type="predicted"/>
<dbReference type="EMBL" id="MJFZ01001581">
    <property type="protein sequence ID" value="RAW21740.1"/>
    <property type="molecule type" value="Genomic_DNA"/>
</dbReference>
<protein>
    <submittedName>
        <fullName evidence="2">Uncharacterized protein</fullName>
    </submittedName>
</protein>